<gene>
    <name evidence="5" type="ORF">Sangu_0343700</name>
</gene>
<dbReference type="PANTHER" id="PTHR46031">
    <property type="match status" value="1"/>
</dbReference>
<evidence type="ECO:0000256" key="1">
    <source>
        <dbReference type="ARBA" id="ARBA00022737"/>
    </source>
</evidence>
<evidence type="ECO:0000256" key="2">
    <source>
        <dbReference type="ARBA" id="ARBA00022884"/>
    </source>
</evidence>
<reference evidence="5" key="1">
    <citation type="submission" date="2020-06" db="EMBL/GenBank/DDBJ databases">
        <authorList>
            <person name="Li T."/>
            <person name="Hu X."/>
            <person name="Zhang T."/>
            <person name="Song X."/>
            <person name="Zhang H."/>
            <person name="Dai N."/>
            <person name="Sheng W."/>
            <person name="Hou X."/>
            <person name="Wei L."/>
        </authorList>
    </citation>
    <scope>NUCLEOTIDE SEQUENCE</scope>
    <source>
        <strain evidence="5">G01</strain>
        <tissue evidence="5">Leaf</tissue>
    </source>
</reference>
<proteinExistence type="predicted"/>
<evidence type="ECO:0000259" key="4">
    <source>
        <dbReference type="PROSITE" id="PS50137"/>
    </source>
</evidence>
<dbReference type="AlphaFoldDB" id="A0AAW2QRV6"/>
<dbReference type="GO" id="GO:0003723">
    <property type="term" value="F:RNA binding"/>
    <property type="evidence" value="ECO:0007669"/>
    <property type="project" value="UniProtKB-UniRule"/>
</dbReference>
<dbReference type="InterPro" id="IPR014720">
    <property type="entry name" value="dsRBD_dom"/>
</dbReference>
<dbReference type="PROSITE" id="PS50137">
    <property type="entry name" value="DS_RBD"/>
    <property type="match status" value="1"/>
</dbReference>
<evidence type="ECO:0000256" key="3">
    <source>
        <dbReference type="PROSITE-ProRule" id="PRU00266"/>
    </source>
</evidence>
<feature type="domain" description="DRBM" evidence="4">
    <location>
        <begin position="1"/>
        <end position="70"/>
    </location>
</feature>
<organism evidence="5">
    <name type="scientific">Sesamum angustifolium</name>
    <dbReference type="NCBI Taxonomy" id="2727405"/>
    <lineage>
        <taxon>Eukaryota</taxon>
        <taxon>Viridiplantae</taxon>
        <taxon>Streptophyta</taxon>
        <taxon>Embryophyta</taxon>
        <taxon>Tracheophyta</taxon>
        <taxon>Spermatophyta</taxon>
        <taxon>Magnoliopsida</taxon>
        <taxon>eudicotyledons</taxon>
        <taxon>Gunneridae</taxon>
        <taxon>Pentapetalae</taxon>
        <taxon>asterids</taxon>
        <taxon>lamiids</taxon>
        <taxon>Lamiales</taxon>
        <taxon>Pedaliaceae</taxon>
        <taxon>Sesamum</taxon>
    </lineage>
</organism>
<sequence length="312" mass="35074">MYKSKLQELCHKQKWALPKYTCVRDGKDHCPLFKASVLVSGTTFHTPAACKSSKQAHNDAAQVAFLHFTSDFQDEFKTKLQMYTRRKNLDLPVYHSEKEGVSFRATVCIGEDRFQSQELHETVAEAEDAAAQVALLSLSTDAFHQNDQRSYKILLRELTDNEGFFLPTYTTIRAGETFTSTVELEGEAFQGAAAKSKNLAELHAAKVAYTVFMERKLFQPGYFSPRASVNNIHKHAPSLASVVVSDPEENPRPQSPSNFTSTTDDSYYLLCNRVKIFTCIPNTALPKGTVVLPISENRWTTVSLEFPREKGM</sequence>
<dbReference type="SUPFAM" id="SSF54768">
    <property type="entry name" value="dsRNA-binding domain-like"/>
    <property type="match status" value="3"/>
</dbReference>
<protein>
    <submittedName>
        <fullName evidence="5">Double-stranded RNA-binding protein 4</fullName>
    </submittedName>
</protein>
<dbReference type="PANTHER" id="PTHR46031:SF31">
    <property type="entry name" value="DOUBLE-STRANDED RNA-BINDING PROTEIN 1-LIKE"/>
    <property type="match status" value="1"/>
</dbReference>
<comment type="caution">
    <text evidence="5">The sequence shown here is derived from an EMBL/GenBank/DDBJ whole genome shotgun (WGS) entry which is preliminary data.</text>
</comment>
<dbReference type="Gene3D" id="3.30.160.20">
    <property type="match status" value="3"/>
</dbReference>
<dbReference type="SMART" id="SM00358">
    <property type="entry name" value="DSRM"/>
    <property type="match status" value="3"/>
</dbReference>
<dbReference type="Pfam" id="PF00035">
    <property type="entry name" value="dsrm"/>
    <property type="match status" value="3"/>
</dbReference>
<keyword evidence="2 3" id="KW-0694">RNA-binding</keyword>
<dbReference type="EMBL" id="JACGWK010000002">
    <property type="protein sequence ID" value="KAL0370256.1"/>
    <property type="molecule type" value="Genomic_DNA"/>
</dbReference>
<reference evidence="5" key="2">
    <citation type="journal article" date="2024" name="Plant">
        <title>Genomic evolution and insights into agronomic trait innovations of Sesamum species.</title>
        <authorList>
            <person name="Miao H."/>
            <person name="Wang L."/>
            <person name="Qu L."/>
            <person name="Liu H."/>
            <person name="Sun Y."/>
            <person name="Le M."/>
            <person name="Wang Q."/>
            <person name="Wei S."/>
            <person name="Zheng Y."/>
            <person name="Lin W."/>
            <person name="Duan Y."/>
            <person name="Cao H."/>
            <person name="Xiong S."/>
            <person name="Wang X."/>
            <person name="Wei L."/>
            <person name="Li C."/>
            <person name="Ma Q."/>
            <person name="Ju M."/>
            <person name="Zhao R."/>
            <person name="Li G."/>
            <person name="Mu C."/>
            <person name="Tian Q."/>
            <person name="Mei H."/>
            <person name="Zhang T."/>
            <person name="Gao T."/>
            <person name="Zhang H."/>
        </authorList>
    </citation>
    <scope>NUCLEOTIDE SEQUENCE</scope>
    <source>
        <strain evidence="5">G01</strain>
    </source>
</reference>
<accession>A0AAW2QRV6</accession>
<evidence type="ECO:0000313" key="5">
    <source>
        <dbReference type="EMBL" id="KAL0370256.1"/>
    </source>
</evidence>
<name>A0AAW2QRV6_9LAMI</name>
<keyword evidence="1" id="KW-0677">Repeat</keyword>